<dbReference type="HOGENOM" id="CLU_109757_0_0_9"/>
<dbReference type="eggNOG" id="ENOG5032X21">
    <property type="taxonomic scope" value="Bacteria"/>
</dbReference>
<feature type="transmembrane region" description="Helical" evidence="1">
    <location>
        <begin position="52"/>
        <end position="72"/>
    </location>
</feature>
<keyword evidence="1" id="KW-0472">Membrane</keyword>
<reference evidence="2 3" key="1">
    <citation type="journal article" date="2011" name="Stand. Genomic Sci.">
        <title>Complete genome sequence of the thermophilic, hydrogen-oxidizing Bacillus tusciae type strain (T2) and reclassification in the new genus, Kyrpidia gen. nov. as Kyrpidia tusciae comb. nov. and emendation of the family Alicyclobacillaceae da Costa and Rainey, 2010.</title>
        <authorList>
            <person name="Klenk H.P."/>
            <person name="Lapidus A."/>
            <person name="Chertkov O."/>
            <person name="Copeland A."/>
            <person name="Del Rio T.G."/>
            <person name="Nolan M."/>
            <person name="Lucas S."/>
            <person name="Chen F."/>
            <person name="Tice H."/>
            <person name="Cheng J.F."/>
            <person name="Han C."/>
            <person name="Bruce D."/>
            <person name="Goodwin L."/>
            <person name="Pitluck S."/>
            <person name="Pati A."/>
            <person name="Ivanova N."/>
            <person name="Mavromatis K."/>
            <person name="Daum C."/>
            <person name="Chen A."/>
            <person name="Palaniappan K."/>
            <person name="Chang Y.J."/>
            <person name="Land M."/>
            <person name="Hauser L."/>
            <person name="Jeffries C.D."/>
            <person name="Detter J.C."/>
            <person name="Rohde M."/>
            <person name="Abt B."/>
            <person name="Pukall R."/>
            <person name="Goker M."/>
            <person name="Bristow J."/>
            <person name="Markowitz V."/>
            <person name="Hugenholtz P."/>
            <person name="Eisen J.A."/>
        </authorList>
    </citation>
    <scope>NUCLEOTIDE SEQUENCE [LARGE SCALE GENOMIC DNA]</scope>
    <source>
        <strain evidence="2 3">DSM 2912</strain>
    </source>
</reference>
<keyword evidence="3" id="KW-1185">Reference proteome</keyword>
<dbReference type="Proteomes" id="UP000002368">
    <property type="component" value="Chromosome"/>
</dbReference>
<dbReference type="RefSeq" id="WP_013075973.1">
    <property type="nucleotide sequence ID" value="NC_014098.1"/>
</dbReference>
<evidence type="ECO:0000313" key="3">
    <source>
        <dbReference type="Proteomes" id="UP000002368"/>
    </source>
</evidence>
<protein>
    <recommendedName>
        <fullName evidence="4">Copper resistance protein D domain-containing protein</fullName>
    </recommendedName>
</protein>
<evidence type="ECO:0008006" key="4">
    <source>
        <dbReference type="Google" id="ProtNLM"/>
    </source>
</evidence>
<dbReference type="KEGG" id="bts:Btus_1995"/>
<keyword evidence="1" id="KW-1133">Transmembrane helix</keyword>
<dbReference type="STRING" id="562970.Btus_1995"/>
<name>D5WQS8_KYRT2</name>
<dbReference type="EMBL" id="CP002017">
    <property type="protein sequence ID" value="ADG06687.1"/>
    <property type="molecule type" value="Genomic_DNA"/>
</dbReference>
<evidence type="ECO:0000313" key="2">
    <source>
        <dbReference type="EMBL" id="ADG06687.1"/>
    </source>
</evidence>
<organism evidence="2 3">
    <name type="scientific">Kyrpidia tusciae (strain DSM 2912 / NBRC 15312 / T2)</name>
    <name type="common">Bacillus tusciae</name>
    <dbReference type="NCBI Taxonomy" id="562970"/>
    <lineage>
        <taxon>Bacteria</taxon>
        <taxon>Bacillati</taxon>
        <taxon>Bacillota</taxon>
        <taxon>Bacilli</taxon>
        <taxon>Bacillales</taxon>
        <taxon>Alicyclobacillaceae</taxon>
        <taxon>Kyrpidia</taxon>
    </lineage>
</organism>
<keyword evidence="1" id="KW-0812">Transmembrane</keyword>
<dbReference type="OrthoDB" id="2703588at2"/>
<gene>
    <name evidence="2" type="ordered locus">Btus_1995</name>
</gene>
<feature type="transmembrane region" description="Helical" evidence="1">
    <location>
        <begin position="12"/>
        <end position="32"/>
    </location>
</feature>
<accession>D5WQS8</accession>
<sequence>MVAEIRTALVAVHIVLAIVWVGGVLFIGWGVYPAMKHLPVGRRREVFRALMAWVHGPFTAAGTGVILTGVLLGTALGPIRGWSDLGTAYGRIWLTALIIAVVTVVWGSTVGYRLSMGIFRDDSLWSQAEQGDDRPLKRAMGRIAAVESAEVAGFAALIVCMVLLG</sequence>
<evidence type="ECO:0000256" key="1">
    <source>
        <dbReference type="SAM" id="Phobius"/>
    </source>
</evidence>
<proteinExistence type="predicted"/>
<feature type="transmembrane region" description="Helical" evidence="1">
    <location>
        <begin position="92"/>
        <end position="112"/>
    </location>
</feature>
<dbReference type="AlphaFoldDB" id="D5WQS8"/>